<dbReference type="EMBL" id="JAYMGW010000013">
    <property type="protein sequence ID" value="MEC4266403.1"/>
    <property type="molecule type" value="Genomic_DNA"/>
</dbReference>
<feature type="domain" description="Helix-turn-helix" evidence="1">
    <location>
        <begin position="46"/>
        <end position="95"/>
    </location>
</feature>
<dbReference type="SUPFAM" id="SSF46955">
    <property type="entry name" value="Putative DNA-binding domain"/>
    <property type="match status" value="1"/>
</dbReference>
<comment type="caution">
    <text evidence="2">The sequence shown here is derived from an EMBL/GenBank/DDBJ whole genome shotgun (WGS) entry which is preliminary data.</text>
</comment>
<dbReference type="RefSeq" id="WP_127136687.1">
    <property type="nucleotide sequence ID" value="NZ_JAYKYV010000013.1"/>
</dbReference>
<organism evidence="2 3">
    <name type="scientific">Flagellimonas halotolerans</name>
    <dbReference type="NCBI Taxonomy" id="3112164"/>
    <lineage>
        <taxon>Bacteria</taxon>
        <taxon>Pseudomonadati</taxon>
        <taxon>Bacteroidota</taxon>
        <taxon>Flavobacteriia</taxon>
        <taxon>Flavobacteriales</taxon>
        <taxon>Flavobacteriaceae</taxon>
        <taxon>Flagellimonas</taxon>
    </lineage>
</organism>
<evidence type="ECO:0000313" key="3">
    <source>
        <dbReference type="Proteomes" id="UP001355298"/>
    </source>
</evidence>
<dbReference type="InterPro" id="IPR009061">
    <property type="entry name" value="DNA-bd_dom_put_sf"/>
</dbReference>
<accession>A0ABU6ITX2</accession>
<protein>
    <submittedName>
        <fullName evidence="2">Helix-turn-helix domain-containing protein</fullName>
    </submittedName>
</protein>
<name>A0ABU6ITX2_9FLAO</name>
<reference evidence="2 3" key="1">
    <citation type="submission" date="2024-01" db="EMBL/GenBank/DDBJ databases">
        <title>The strains designed SYSU M86414 and SYSU M84420 isolated from the marine sediment in San Sha City (Hainan Province, China).</title>
        <authorList>
            <person name="Guo D."/>
        </authorList>
    </citation>
    <scope>NUCLEOTIDE SEQUENCE [LARGE SCALE GENOMIC DNA]</scope>
    <source>
        <strain evidence="2 3">SYSU M84420</strain>
    </source>
</reference>
<gene>
    <name evidence="2" type="ORF">VOP03_13685</name>
</gene>
<dbReference type="InterPro" id="IPR041657">
    <property type="entry name" value="HTH_17"/>
</dbReference>
<proteinExistence type="predicted"/>
<dbReference type="Pfam" id="PF12728">
    <property type="entry name" value="HTH_17"/>
    <property type="match status" value="1"/>
</dbReference>
<evidence type="ECO:0000259" key="1">
    <source>
        <dbReference type="Pfam" id="PF12728"/>
    </source>
</evidence>
<evidence type="ECO:0000313" key="2">
    <source>
        <dbReference type="EMBL" id="MEC4266403.1"/>
    </source>
</evidence>
<sequence>MRENDLKVIGIEQESLVSIIGQVVAKELHDVLPKYEFKTQNDGNEVLSTKEACELLRISKTTLWRLNKKGAIPVRRLNTKTVFLKSELLNYLKKNDYES</sequence>
<dbReference type="Proteomes" id="UP001355298">
    <property type="component" value="Unassembled WGS sequence"/>
</dbReference>
<keyword evidence="3" id="KW-1185">Reference proteome</keyword>